<dbReference type="PATRIC" id="fig|273678.4.peg.2740"/>
<sequence>MPPTRAQISVALDDISGAALDALTTDGTPIGDAVRDAIVFASAAHPYRAEHVTAGEPIELWLRRFSARAPSVRGHHPDVARVGFAAPPTQRSGHPRDRRAQLDSESGLSDACARLDRMGPGNDTNVSRKRGRPARHLLSGIAVCGVCDAPVRVGAQNAGRARGLVVPTPPPRYRVYECAGWPGQPGFHVSMHQERLDRIVTDAVLERIATPYFEVPRILKGESAREEREALLHEIDSLRGWLGEVRVESKRRRNESMLLEQEAIVLPRIQAANQRILELEKRDPLIFRLNYYFPVAPLVWDAMPIAQRRHVVQKMVTPRIHPVVRANRSSRALNGDRVELVWDPGGAQI</sequence>
<organism evidence="2 3">
    <name type="scientific">Microbacterium hydrocarbonoxydans</name>
    <dbReference type="NCBI Taxonomy" id="273678"/>
    <lineage>
        <taxon>Bacteria</taxon>
        <taxon>Bacillati</taxon>
        <taxon>Actinomycetota</taxon>
        <taxon>Actinomycetes</taxon>
        <taxon>Micrococcales</taxon>
        <taxon>Microbacteriaceae</taxon>
        <taxon>Microbacterium</taxon>
    </lineage>
</organism>
<evidence type="ECO:0000313" key="3">
    <source>
        <dbReference type="Proteomes" id="UP000033900"/>
    </source>
</evidence>
<accession>A0A0M2HHF6</accession>
<proteinExistence type="predicted"/>
<keyword evidence="3" id="KW-1185">Reference proteome</keyword>
<name>A0A0M2HHF6_9MICO</name>
<protein>
    <recommendedName>
        <fullName evidence="4">Recombinase zinc beta ribbon domain-containing protein</fullName>
    </recommendedName>
</protein>
<dbReference type="STRING" id="273678.RS84_02737"/>
<feature type="region of interest" description="Disordered" evidence="1">
    <location>
        <begin position="78"/>
        <end position="107"/>
    </location>
</feature>
<comment type="caution">
    <text evidence="2">The sequence shown here is derived from an EMBL/GenBank/DDBJ whole genome shotgun (WGS) entry which is preliminary data.</text>
</comment>
<dbReference type="AlphaFoldDB" id="A0A0M2HHF6"/>
<evidence type="ECO:0000256" key="1">
    <source>
        <dbReference type="SAM" id="MobiDB-lite"/>
    </source>
</evidence>
<evidence type="ECO:0000313" key="2">
    <source>
        <dbReference type="EMBL" id="KJL46114.1"/>
    </source>
</evidence>
<reference evidence="2 3" key="1">
    <citation type="submission" date="2015-02" db="EMBL/GenBank/DDBJ databases">
        <title>Draft genome sequences of ten Microbacterium spp. with emphasis on heavy metal contaminated environments.</title>
        <authorList>
            <person name="Corretto E."/>
        </authorList>
    </citation>
    <scope>NUCLEOTIDE SEQUENCE [LARGE SCALE GENOMIC DNA]</scope>
    <source>
        <strain evidence="2 3">SA35</strain>
    </source>
</reference>
<dbReference type="EMBL" id="JYJB01000010">
    <property type="protein sequence ID" value="KJL46114.1"/>
    <property type="molecule type" value="Genomic_DNA"/>
</dbReference>
<gene>
    <name evidence="2" type="ORF">RS84_02737</name>
</gene>
<feature type="region of interest" description="Disordered" evidence="1">
    <location>
        <begin position="112"/>
        <end position="131"/>
    </location>
</feature>
<evidence type="ECO:0008006" key="4">
    <source>
        <dbReference type="Google" id="ProtNLM"/>
    </source>
</evidence>
<dbReference type="Proteomes" id="UP000033900">
    <property type="component" value="Unassembled WGS sequence"/>
</dbReference>